<dbReference type="Proteomes" id="UP001500027">
    <property type="component" value="Unassembled WGS sequence"/>
</dbReference>
<dbReference type="InterPro" id="IPR040423">
    <property type="entry name" value="PEA_transferase"/>
</dbReference>
<gene>
    <name evidence="9" type="primary">cptA</name>
    <name evidence="9" type="ORF">GCM10022257_22770</name>
</gene>
<dbReference type="PANTHER" id="PTHR30443">
    <property type="entry name" value="INNER MEMBRANE PROTEIN"/>
    <property type="match status" value="1"/>
</dbReference>
<keyword evidence="2" id="KW-1003">Cell membrane</keyword>
<sequence>MFILYTLIFIKLSFYLNYGARLNASTLYAVFETNERESLEYLSSYFNNQTNLLLATVLGCFCVVVFFARSLNVHYNYNKYFKWMSIGVIVLSGILLLNKFHYYNLIITGANSYQEYSEVKKLINSELSTPKSKNLVVDINRDEQTFVVIIGESTTKWHMGLYGYYRNTNPELAKLKEKLYIFNNVISPNVNTIVSLDKILTFSDFHNPNRGGNTSLVQMANMAGFETYWVSNQHVHGLNQSFAAEIAYASNYSYFLAMDHYHFSTSYDEVVLQKFENIINTKTKKKLIFLHLIGTHIRYSDRYPKSFNVFKSKEQELDKDVDMEKESIIDHYDNAVLYNDHIVSEVIKKISKQPTKSTVVYFSDHGDDVYDVNQNIFGHSEDNATPPMYEVPFLLWFSKQNPKRTKDSILRSYTNRKYNLEDFEHTFSDLLGVSHNLFEPSKSIVNDKFKEKNRLIKDGVDYDVYKAKK</sequence>
<feature type="domain" description="Sulfatase N-terminal" evidence="8">
    <location>
        <begin position="144"/>
        <end position="433"/>
    </location>
</feature>
<organism evidence="9 10">
    <name type="scientific">Hyunsoonleella aestuarii</name>
    <dbReference type="NCBI Taxonomy" id="912802"/>
    <lineage>
        <taxon>Bacteria</taxon>
        <taxon>Pseudomonadati</taxon>
        <taxon>Bacteroidota</taxon>
        <taxon>Flavobacteriia</taxon>
        <taxon>Flavobacteriales</taxon>
        <taxon>Flavobacteriaceae</taxon>
    </lineage>
</organism>
<accession>A0ABP8EDI4</accession>
<keyword evidence="10" id="KW-1185">Reference proteome</keyword>
<evidence type="ECO:0000256" key="4">
    <source>
        <dbReference type="ARBA" id="ARBA00022692"/>
    </source>
</evidence>
<evidence type="ECO:0000256" key="3">
    <source>
        <dbReference type="ARBA" id="ARBA00022679"/>
    </source>
</evidence>
<dbReference type="Gene3D" id="3.40.720.10">
    <property type="entry name" value="Alkaline Phosphatase, subunit A"/>
    <property type="match status" value="1"/>
</dbReference>
<evidence type="ECO:0000259" key="8">
    <source>
        <dbReference type="Pfam" id="PF00884"/>
    </source>
</evidence>
<dbReference type="CDD" id="cd16017">
    <property type="entry name" value="LptA"/>
    <property type="match status" value="1"/>
</dbReference>
<keyword evidence="6 7" id="KW-0472">Membrane</keyword>
<reference evidence="10" key="1">
    <citation type="journal article" date="2019" name="Int. J. Syst. Evol. Microbiol.">
        <title>The Global Catalogue of Microorganisms (GCM) 10K type strain sequencing project: providing services to taxonomists for standard genome sequencing and annotation.</title>
        <authorList>
            <consortium name="The Broad Institute Genomics Platform"/>
            <consortium name="The Broad Institute Genome Sequencing Center for Infectious Disease"/>
            <person name="Wu L."/>
            <person name="Ma J."/>
        </authorList>
    </citation>
    <scope>NUCLEOTIDE SEQUENCE [LARGE SCALE GENOMIC DNA]</scope>
    <source>
        <strain evidence="10">JCM 17452</strain>
    </source>
</reference>
<evidence type="ECO:0000256" key="1">
    <source>
        <dbReference type="ARBA" id="ARBA00004651"/>
    </source>
</evidence>
<evidence type="ECO:0000313" key="10">
    <source>
        <dbReference type="Proteomes" id="UP001500027"/>
    </source>
</evidence>
<protein>
    <submittedName>
        <fullName evidence="9">Phosphoethanolamine transferase CptA</fullName>
    </submittedName>
</protein>
<evidence type="ECO:0000256" key="2">
    <source>
        <dbReference type="ARBA" id="ARBA00022475"/>
    </source>
</evidence>
<feature type="transmembrane region" description="Helical" evidence="7">
    <location>
        <begin position="12"/>
        <end position="31"/>
    </location>
</feature>
<name>A0ABP8EDI4_9FLAO</name>
<feature type="transmembrane region" description="Helical" evidence="7">
    <location>
        <begin position="80"/>
        <end position="97"/>
    </location>
</feature>
<dbReference type="InterPro" id="IPR000917">
    <property type="entry name" value="Sulfatase_N"/>
</dbReference>
<evidence type="ECO:0000256" key="7">
    <source>
        <dbReference type="SAM" id="Phobius"/>
    </source>
</evidence>
<dbReference type="InterPro" id="IPR058130">
    <property type="entry name" value="PEA_transf_C"/>
</dbReference>
<proteinExistence type="predicted"/>
<dbReference type="EMBL" id="BAABAV010000002">
    <property type="protein sequence ID" value="GAA4270176.1"/>
    <property type="molecule type" value="Genomic_DNA"/>
</dbReference>
<dbReference type="Pfam" id="PF00884">
    <property type="entry name" value="Sulfatase"/>
    <property type="match status" value="1"/>
</dbReference>
<evidence type="ECO:0000313" key="9">
    <source>
        <dbReference type="EMBL" id="GAA4270176.1"/>
    </source>
</evidence>
<comment type="subcellular location">
    <subcellularLocation>
        <location evidence="1">Cell membrane</location>
        <topology evidence="1">Multi-pass membrane protein</topology>
    </subcellularLocation>
</comment>
<keyword evidence="3 9" id="KW-0808">Transferase</keyword>
<dbReference type="PANTHER" id="PTHR30443:SF2">
    <property type="entry name" value="PHOSPHOETHANOLAMINE TRANSFERASE EPTC"/>
    <property type="match status" value="1"/>
</dbReference>
<dbReference type="InterPro" id="IPR017850">
    <property type="entry name" value="Alkaline_phosphatase_core_sf"/>
</dbReference>
<dbReference type="GO" id="GO:0016740">
    <property type="term" value="F:transferase activity"/>
    <property type="evidence" value="ECO:0007669"/>
    <property type="project" value="UniProtKB-KW"/>
</dbReference>
<keyword evidence="4 7" id="KW-0812">Transmembrane</keyword>
<feature type="transmembrane region" description="Helical" evidence="7">
    <location>
        <begin position="51"/>
        <end position="68"/>
    </location>
</feature>
<evidence type="ECO:0000256" key="6">
    <source>
        <dbReference type="ARBA" id="ARBA00023136"/>
    </source>
</evidence>
<evidence type="ECO:0000256" key="5">
    <source>
        <dbReference type="ARBA" id="ARBA00022989"/>
    </source>
</evidence>
<keyword evidence="5 7" id="KW-1133">Transmembrane helix</keyword>
<dbReference type="SUPFAM" id="SSF53649">
    <property type="entry name" value="Alkaline phosphatase-like"/>
    <property type="match status" value="1"/>
</dbReference>
<comment type="caution">
    <text evidence="9">The sequence shown here is derived from an EMBL/GenBank/DDBJ whole genome shotgun (WGS) entry which is preliminary data.</text>
</comment>